<dbReference type="GO" id="GO:0005886">
    <property type="term" value="C:plasma membrane"/>
    <property type="evidence" value="ECO:0007669"/>
    <property type="project" value="TreeGrafter"/>
</dbReference>
<dbReference type="AlphaFoldDB" id="A0AA88E5D3"/>
<evidence type="ECO:0000313" key="2">
    <source>
        <dbReference type="EMBL" id="GMN68274.1"/>
    </source>
</evidence>
<dbReference type="Gramene" id="FCD_00035675-RA">
    <property type="protein sequence ID" value="FCD_00035675-RA:cds"/>
    <property type="gene ID" value="FCD_00035675"/>
</dbReference>
<organism evidence="2 3">
    <name type="scientific">Ficus carica</name>
    <name type="common">Common fig</name>
    <dbReference type="NCBI Taxonomy" id="3494"/>
    <lineage>
        <taxon>Eukaryota</taxon>
        <taxon>Viridiplantae</taxon>
        <taxon>Streptophyta</taxon>
        <taxon>Embryophyta</taxon>
        <taxon>Tracheophyta</taxon>
        <taxon>Spermatophyta</taxon>
        <taxon>Magnoliopsida</taxon>
        <taxon>eudicotyledons</taxon>
        <taxon>Gunneridae</taxon>
        <taxon>Pentapetalae</taxon>
        <taxon>rosids</taxon>
        <taxon>fabids</taxon>
        <taxon>Rosales</taxon>
        <taxon>Moraceae</taxon>
        <taxon>Ficeae</taxon>
        <taxon>Ficus</taxon>
    </lineage>
</organism>
<dbReference type="GO" id="GO:0004714">
    <property type="term" value="F:transmembrane receptor protein tyrosine kinase activity"/>
    <property type="evidence" value="ECO:0007669"/>
    <property type="project" value="InterPro"/>
</dbReference>
<reference evidence="2" key="1">
    <citation type="submission" date="2023-07" db="EMBL/GenBank/DDBJ databases">
        <title>draft genome sequence of fig (Ficus carica).</title>
        <authorList>
            <person name="Takahashi T."/>
            <person name="Nishimura K."/>
        </authorList>
    </citation>
    <scope>NUCLEOTIDE SEQUENCE</scope>
</reference>
<keyword evidence="3" id="KW-1185">Reference proteome</keyword>
<proteinExistence type="predicted"/>
<accession>A0AA88E5D3</accession>
<evidence type="ECO:0000256" key="1">
    <source>
        <dbReference type="SAM" id="MobiDB-lite"/>
    </source>
</evidence>
<dbReference type="PANTHER" id="PTHR27003">
    <property type="entry name" value="OS07G0166700 PROTEIN"/>
    <property type="match status" value="1"/>
</dbReference>
<feature type="region of interest" description="Disordered" evidence="1">
    <location>
        <begin position="1"/>
        <end position="26"/>
    </location>
</feature>
<sequence length="94" mass="10834">MRGGGAWVAEPPCGSKEHRHPPQRQDHQHIVGLELGGQSCRFRLRKLTDKSDVYSFGVVLFEVLCARRPLDVKLEEEQRNLAQWARRCIREGKI</sequence>
<dbReference type="EMBL" id="BTGU01000584">
    <property type="protein sequence ID" value="GMN68274.1"/>
    <property type="molecule type" value="Genomic_DNA"/>
</dbReference>
<dbReference type="PANTHER" id="PTHR27003:SF460">
    <property type="entry name" value="RECEPTOR-LIKE PROTEIN KINASE FERONIA"/>
    <property type="match status" value="1"/>
</dbReference>
<dbReference type="Gene3D" id="1.10.510.10">
    <property type="entry name" value="Transferase(Phosphotransferase) domain 1"/>
    <property type="match status" value="1"/>
</dbReference>
<evidence type="ECO:0008006" key="4">
    <source>
        <dbReference type="Google" id="ProtNLM"/>
    </source>
</evidence>
<evidence type="ECO:0000313" key="3">
    <source>
        <dbReference type="Proteomes" id="UP001187192"/>
    </source>
</evidence>
<dbReference type="GO" id="GO:0009506">
    <property type="term" value="C:plasmodesma"/>
    <property type="evidence" value="ECO:0007669"/>
    <property type="project" value="TreeGrafter"/>
</dbReference>
<gene>
    <name evidence="2" type="ORF">TIFTF001_037331</name>
</gene>
<dbReference type="SUPFAM" id="SSF56112">
    <property type="entry name" value="Protein kinase-like (PK-like)"/>
    <property type="match status" value="1"/>
</dbReference>
<dbReference type="InterPro" id="IPR011009">
    <property type="entry name" value="Kinase-like_dom_sf"/>
</dbReference>
<dbReference type="Proteomes" id="UP001187192">
    <property type="component" value="Unassembled WGS sequence"/>
</dbReference>
<protein>
    <recommendedName>
        <fullName evidence="4">Serine-threonine/tyrosine-protein kinase catalytic domain-containing protein</fullName>
    </recommendedName>
</protein>
<name>A0AA88E5D3_FICCA</name>
<comment type="caution">
    <text evidence="2">The sequence shown here is derived from an EMBL/GenBank/DDBJ whole genome shotgun (WGS) entry which is preliminary data.</text>
</comment>
<dbReference type="InterPro" id="IPR045272">
    <property type="entry name" value="ANXUR1/2-like"/>
</dbReference>